<protein>
    <submittedName>
        <fullName evidence="1">Uncharacterized protein</fullName>
    </submittedName>
</protein>
<dbReference type="Proteomes" id="UP000325440">
    <property type="component" value="Unassembled WGS sequence"/>
</dbReference>
<dbReference type="EMBL" id="CABPRJ010000017">
    <property type="protein sequence ID" value="VVC25666.1"/>
    <property type="molecule type" value="Genomic_DNA"/>
</dbReference>
<evidence type="ECO:0000313" key="2">
    <source>
        <dbReference type="Proteomes" id="UP000325440"/>
    </source>
</evidence>
<reference evidence="1 2" key="1">
    <citation type="submission" date="2019-08" db="EMBL/GenBank/DDBJ databases">
        <authorList>
            <person name="Alioto T."/>
            <person name="Alioto T."/>
            <person name="Gomez Garrido J."/>
        </authorList>
    </citation>
    <scope>NUCLEOTIDE SEQUENCE [LARGE SCALE GENOMIC DNA]</scope>
</reference>
<evidence type="ECO:0000313" key="1">
    <source>
        <dbReference type="EMBL" id="VVC25666.1"/>
    </source>
</evidence>
<gene>
    <name evidence="1" type="ORF">CINCED_3A025301</name>
</gene>
<keyword evidence="2" id="KW-1185">Reference proteome</keyword>
<dbReference type="AlphaFoldDB" id="A0A5E4M232"/>
<proteinExistence type="predicted"/>
<organism evidence="1 2">
    <name type="scientific">Cinara cedri</name>
    <dbReference type="NCBI Taxonomy" id="506608"/>
    <lineage>
        <taxon>Eukaryota</taxon>
        <taxon>Metazoa</taxon>
        <taxon>Ecdysozoa</taxon>
        <taxon>Arthropoda</taxon>
        <taxon>Hexapoda</taxon>
        <taxon>Insecta</taxon>
        <taxon>Pterygota</taxon>
        <taxon>Neoptera</taxon>
        <taxon>Paraneoptera</taxon>
        <taxon>Hemiptera</taxon>
        <taxon>Sternorrhyncha</taxon>
        <taxon>Aphidomorpha</taxon>
        <taxon>Aphidoidea</taxon>
        <taxon>Aphididae</taxon>
        <taxon>Lachninae</taxon>
        <taxon>Cinara</taxon>
    </lineage>
</organism>
<name>A0A5E4M232_9HEMI</name>
<accession>A0A5E4M232</accession>
<sequence>MLFDRRENSVNITGYRVQVLHLLHSATTIKYVRVVRQWQVATDVVVCVPGPGVIFVLDEPAVAAATDVNSCASSSRGSPGTGYFIPTIFAVLYVRKSYGSAAPSTTSPLSVHGFFATLPPS</sequence>